<name>A0A1Y3P4E1_9PSED</name>
<sequence>MLAESESQYCPTDLRRTSRLSMIVTELKYPTLDATRADTLYSSQNIIESMPRFHEQVGLHVERNGSENQPDGFETFC</sequence>
<dbReference type="Proteomes" id="UP000195440">
    <property type="component" value="Unassembled WGS sequence"/>
</dbReference>
<comment type="caution">
    <text evidence="1">The sequence shown here is derived from an EMBL/GenBank/DDBJ whole genome shotgun (WGS) entry which is preliminary data.</text>
</comment>
<reference evidence="1 2" key="1">
    <citation type="journal article" date="2017" name="Syst. Appl. Microbiol.">
        <title>Pseudomonas caspiana sp. nov., a citrus pathogen in the Pseudomonas syringae phylogenetic group.</title>
        <authorList>
            <person name="Busquets A."/>
            <person name="Gomila M."/>
            <person name="Beiki F."/>
            <person name="Mulet M."/>
            <person name="Rahimian H."/>
            <person name="Garcia-Valdes E."/>
            <person name="Lalucat J."/>
        </authorList>
    </citation>
    <scope>NUCLEOTIDE SEQUENCE [LARGE SCALE GENOMIC DNA]</scope>
    <source>
        <strain evidence="1 2">FBF102</strain>
    </source>
</reference>
<evidence type="ECO:0000313" key="2">
    <source>
        <dbReference type="Proteomes" id="UP000195440"/>
    </source>
</evidence>
<dbReference type="EMBL" id="LOHF01000024">
    <property type="protein sequence ID" value="OUM71654.1"/>
    <property type="molecule type" value="Genomic_DNA"/>
</dbReference>
<dbReference type="AlphaFoldDB" id="A0A1Y3P4E1"/>
<gene>
    <name evidence="1" type="ORF">AUC60_22075</name>
</gene>
<keyword evidence="2" id="KW-1185">Reference proteome</keyword>
<accession>A0A1Y3P4E1</accession>
<organism evidence="1 2">
    <name type="scientific">Pseudomonas caspiana</name>
    <dbReference type="NCBI Taxonomy" id="1451454"/>
    <lineage>
        <taxon>Bacteria</taxon>
        <taxon>Pseudomonadati</taxon>
        <taxon>Pseudomonadota</taxon>
        <taxon>Gammaproteobacteria</taxon>
        <taxon>Pseudomonadales</taxon>
        <taxon>Pseudomonadaceae</taxon>
        <taxon>Pseudomonas</taxon>
    </lineage>
</organism>
<evidence type="ECO:0000313" key="1">
    <source>
        <dbReference type="EMBL" id="OUM71654.1"/>
    </source>
</evidence>
<dbReference type="RefSeq" id="WP_087272885.1">
    <property type="nucleotide sequence ID" value="NZ_JBJGBV010000010.1"/>
</dbReference>
<proteinExistence type="predicted"/>
<protein>
    <submittedName>
        <fullName evidence="1">Uncharacterized protein</fullName>
    </submittedName>
</protein>